<evidence type="ECO:0000313" key="1">
    <source>
        <dbReference type="EMBL" id="DAF89963.1"/>
    </source>
</evidence>
<sequence>MSEGTTFERVFDRVERDVETVLNREKDSRGVLNQVIQEGAPLFMAYKMKGRVPPVDALERVAIKLLAIVVATEEARR</sequence>
<dbReference type="EMBL" id="BK016018">
    <property type="protein sequence ID" value="DAF89963.1"/>
    <property type="molecule type" value="Genomic_DNA"/>
</dbReference>
<accession>A0A8S5U677</accession>
<organism evidence="1">
    <name type="scientific">Siphoviridae sp. ctwHj1</name>
    <dbReference type="NCBI Taxonomy" id="2825727"/>
    <lineage>
        <taxon>Viruses</taxon>
        <taxon>Duplodnaviria</taxon>
        <taxon>Heunggongvirae</taxon>
        <taxon>Uroviricota</taxon>
        <taxon>Caudoviricetes</taxon>
    </lineage>
</organism>
<proteinExistence type="predicted"/>
<reference evidence="1" key="1">
    <citation type="journal article" date="2021" name="Proc. Natl. Acad. Sci. U.S.A.">
        <title>A Catalog of Tens of Thousands of Viruses from Human Metagenomes Reveals Hidden Associations with Chronic Diseases.</title>
        <authorList>
            <person name="Tisza M.J."/>
            <person name="Buck C.B."/>
        </authorList>
    </citation>
    <scope>NUCLEOTIDE SEQUENCE</scope>
    <source>
        <strain evidence="1">CtwHj1</strain>
    </source>
</reference>
<protein>
    <submittedName>
        <fullName evidence="1">Uncharacterized protein</fullName>
    </submittedName>
</protein>
<name>A0A8S5U677_9CAUD</name>